<dbReference type="InterPro" id="IPR009721">
    <property type="entry name" value="O-acyltransferase_WSD1_C"/>
</dbReference>
<dbReference type="OrthoDB" id="619536at2759"/>
<reference evidence="3" key="1">
    <citation type="submission" date="2021-06" db="EMBL/GenBank/DDBJ databases">
        <authorList>
            <person name="Hodson N. C."/>
            <person name="Mongue J. A."/>
            <person name="Jaron S. K."/>
        </authorList>
    </citation>
    <scope>NUCLEOTIDE SEQUENCE</scope>
</reference>
<keyword evidence="1" id="KW-0812">Transmembrane</keyword>
<protein>
    <recommendedName>
        <fullName evidence="2">O-acyltransferase WSD1 C-terminal domain-containing protein</fullName>
    </recommendedName>
</protein>
<gene>
    <name evidence="3" type="ORF">AFUS01_LOCUS23055</name>
</gene>
<dbReference type="Pfam" id="PF06974">
    <property type="entry name" value="WS_DGAT_C"/>
    <property type="match status" value="1"/>
</dbReference>
<dbReference type="GO" id="GO:0005886">
    <property type="term" value="C:plasma membrane"/>
    <property type="evidence" value="ECO:0007669"/>
    <property type="project" value="TreeGrafter"/>
</dbReference>
<proteinExistence type="predicted"/>
<dbReference type="GO" id="GO:0008374">
    <property type="term" value="F:O-acyltransferase activity"/>
    <property type="evidence" value="ECO:0007669"/>
    <property type="project" value="InterPro"/>
</dbReference>
<feature type="domain" description="O-acyltransferase WSD1 C-terminal" evidence="2">
    <location>
        <begin position="354"/>
        <end position="494"/>
    </location>
</feature>
<dbReference type="EMBL" id="CAJVCH010274392">
    <property type="protein sequence ID" value="CAG7734678.1"/>
    <property type="molecule type" value="Genomic_DNA"/>
</dbReference>
<keyword evidence="1" id="KW-1133">Transmembrane helix</keyword>
<feature type="transmembrane region" description="Helical" evidence="1">
    <location>
        <begin position="20"/>
        <end position="43"/>
    </location>
</feature>
<name>A0A8J2K7K5_9HEXA</name>
<dbReference type="PANTHER" id="PTHR31650">
    <property type="entry name" value="O-ACYLTRANSFERASE (WSD1-LIKE) FAMILY PROTEIN"/>
    <property type="match status" value="1"/>
</dbReference>
<sequence>MSSLLSLIVSFIKPILRILLNSILAIIITVSFLTGLLAIAITLPYRTFVLLLAKLLKPNLVNFVSGLSCLFSVDDLRNPRASLVNFCVLDGEIPLSKFKQLCSERVLELKNPKTSSYIYSKLRQSWTSFGGYTFWKWDPDFSIDNHVRAYDYKEEHLRLGETSDEDDLRRIMAGLNTVPWKPNRSPWEFLLIFNYKPTPDSKPQMVFVIRRHHILGDGYSSLGVIRHLFQAELPLAMPSVKEVPLWLKVLSPIVLPFKVPYDFAANLIDSVDFGNDWHKTTEYADYEASFTGRISVAKVKEIKTKYKVSFMAVIFSAACGGIKRIMEEAGQTVPKSLGCVIPVPKPKHPGGLCNHMFLVFTKWPIKIESPSERLRKIQDNINDLQFSTAPIALDMILGACGMMPAFFINFIGSFMSCTLVSTIFPGTLKPVFFEGLEVTDHFSGGGTLRSPIGASIVVVGAYENQRIVINIHKKVFPQQEIFRKLGPYIEDELERLLRLGR</sequence>
<keyword evidence="1" id="KW-0472">Membrane</keyword>
<dbReference type="Proteomes" id="UP000708208">
    <property type="component" value="Unassembled WGS sequence"/>
</dbReference>
<evidence type="ECO:0000256" key="1">
    <source>
        <dbReference type="SAM" id="Phobius"/>
    </source>
</evidence>
<accession>A0A8J2K7K5</accession>
<keyword evidence="4" id="KW-1185">Reference proteome</keyword>
<dbReference type="AlphaFoldDB" id="A0A8J2K7K5"/>
<evidence type="ECO:0000313" key="3">
    <source>
        <dbReference type="EMBL" id="CAG7734678.1"/>
    </source>
</evidence>
<evidence type="ECO:0000313" key="4">
    <source>
        <dbReference type="Proteomes" id="UP000708208"/>
    </source>
</evidence>
<organism evidence="3 4">
    <name type="scientific">Allacma fusca</name>
    <dbReference type="NCBI Taxonomy" id="39272"/>
    <lineage>
        <taxon>Eukaryota</taxon>
        <taxon>Metazoa</taxon>
        <taxon>Ecdysozoa</taxon>
        <taxon>Arthropoda</taxon>
        <taxon>Hexapoda</taxon>
        <taxon>Collembola</taxon>
        <taxon>Symphypleona</taxon>
        <taxon>Sminthuridae</taxon>
        <taxon>Allacma</taxon>
    </lineage>
</organism>
<dbReference type="InterPro" id="IPR045034">
    <property type="entry name" value="O-acyltransferase_WSD1-like"/>
</dbReference>
<evidence type="ECO:0000259" key="2">
    <source>
        <dbReference type="Pfam" id="PF06974"/>
    </source>
</evidence>
<dbReference type="GO" id="GO:0019432">
    <property type="term" value="P:triglyceride biosynthetic process"/>
    <property type="evidence" value="ECO:0007669"/>
    <property type="project" value="TreeGrafter"/>
</dbReference>
<comment type="caution">
    <text evidence="3">The sequence shown here is derived from an EMBL/GenBank/DDBJ whole genome shotgun (WGS) entry which is preliminary data.</text>
</comment>
<dbReference type="PANTHER" id="PTHR31650:SF1">
    <property type="entry name" value="WAX ESTER SYNTHASE_DIACYLGLYCEROL ACYLTRANSFERASE 4-RELATED"/>
    <property type="match status" value="1"/>
</dbReference>